<proteinExistence type="predicted"/>
<reference evidence="1 2" key="1">
    <citation type="submission" date="2018-05" db="EMBL/GenBank/DDBJ databases">
        <title>Comparative genomic sequence analysis between strain HN4 and CCM 8460T (Falsochrobactrum ovis) will provide more evidence to prove that HN4 is a new species of Falsochrobactrum.</title>
        <authorList>
            <person name="Lyu W."/>
            <person name="Sun L."/>
            <person name="Yao L."/>
        </authorList>
    </citation>
    <scope>NUCLEOTIDE SEQUENCE [LARGE SCALE GENOMIC DNA]</scope>
    <source>
        <strain evidence="1 2">HN4</strain>
    </source>
</reference>
<keyword evidence="2" id="KW-1185">Reference proteome</keyword>
<name>A0A316J900_9HYPH</name>
<dbReference type="Proteomes" id="UP000245865">
    <property type="component" value="Unassembled WGS sequence"/>
</dbReference>
<evidence type="ECO:0000313" key="2">
    <source>
        <dbReference type="Proteomes" id="UP000245865"/>
    </source>
</evidence>
<dbReference type="EMBL" id="QGDB01000003">
    <property type="protein sequence ID" value="PWL17668.1"/>
    <property type="molecule type" value="Genomic_DNA"/>
</dbReference>
<organism evidence="1 2">
    <name type="scientific">Falsochrobactrum shanghaiense</name>
    <dbReference type="NCBI Taxonomy" id="2201899"/>
    <lineage>
        <taxon>Bacteria</taxon>
        <taxon>Pseudomonadati</taxon>
        <taxon>Pseudomonadota</taxon>
        <taxon>Alphaproteobacteria</taxon>
        <taxon>Hyphomicrobiales</taxon>
        <taxon>Brucellaceae</taxon>
        <taxon>Falsochrobactrum</taxon>
    </lineage>
</organism>
<gene>
    <name evidence="1" type="ORF">DKP76_07770</name>
</gene>
<dbReference type="AlphaFoldDB" id="A0A316J900"/>
<accession>A0A316J900</accession>
<evidence type="ECO:0000313" key="1">
    <source>
        <dbReference type="EMBL" id="PWL17668.1"/>
    </source>
</evidence>
<comment type="caution">
    <text evidence="1">The sequence shown here is derived from an EMBL/GenBank/DDBJ whole genome shotgun (WGS) entry which is preliminary data.</text>
</comment>
<protein>
    <submittedName>
        <fullName evidence="1">Uncharacterized protein</fullName>
    </submittedName>
</protein>
<sequence>MRNDEWGEFDAPLVPIPERSETLRKASLAEEEESLKALDTNMPNRETGANLEINLDFRLPP</sequence>